<dbReference type="Gene3D" id="2.40.330.10">
    <property type="entry name" value="DNA-binding pseudobarrel domain"/>
    <property type="match status" value="1"/>
</dbReference>
<evidence type="ECO:0000313" key="8">
    <source>
        <dbReference type="Proteomes" id="UP001177140"/>
    </source>
</evidence>
<dbReference type="SUPFAM" id="SSF101936">
    <property type="entry name" value="DNA-binding pseudobarrel domain"/>
    <property type="match status" value="1"/>
</dbReference>
<evidence type="ECO:0000256" key="3">
    <source>
        <dbReference type="ARBA" id="ARBA00023125"/>
    </source>
</evidence>
<dbReference type="PANTHER" id="PTHR31391">
    <property type="entry name" value="B3 DOMAIN-CONTAINING PROTEIN OS11G0197600-RELATED"/>
    <property type="match status" value="1"/>
</dbReference>
<dbReference type="AlphaFoldDB" id="A0AA41VLQ4"/>
<dbReference type="Pfam" id="PF02362">
    <property type="entry name" value="B3"/>
    <property type="match status" value="1"/>
</dbReference>
<gene>
    <name evidence="7" type="ORF">MKW94_004573</name>
</gene>
<keyword evidence="3" id="KW-0238">DNA-binding</keyword>
<keyword evidence="2" id="KW-0805">Transcription regulation</keyword>
<dbReference type="Proteomes" id="UP001177140">
    <property type="component" value="Unassembled WGS sequence"/>
</dbReference>
<name>A0AA41VLQ4_PAPNU</name>
<keyword evidence="4" id="KW-0804">Transcription</keyword>
<keyword evidence="5" id="KW-0539">Nucleus</keyword>
<dbReference type="EMBL" id="JAJJMA010248494">
    <property type="protein sequence ID" value="MCL7043592.1"/>
    <property type="molecule type" value="Genomic_DNA"/>
</dbReference>
<organism evidence="7 8">
    <name type="scientific">Papaver nudicaule</name>
    <name type="common">Iceland poppy</name>
    <dbReference type="NCBI Taxonomy" id="74823"/>
    <lineage>
        <taxon>Eukaryota</taxon>
        <taxon>Viridiplantae</taxon>
        <taxon>Streptophyta</taxon>
        <taxon>Embryophyta</taxon>
        <taxon>Tracheophyta</taxon>
        <taxon>Spermatophyta</taxon>
        <taxon>Magnoliopsida</taxon>
        <taxon>Ranunculales</taxon>
        <taxon>Papaveraceae</taxon>
        <taxon>Papaveroideae</taxon>
        <taxon>Papaver</taxon>
    </lineage>
</organism>
<dbReference type="SMART" id="SM01019">
    <property type="entry name" value="B3"/>
    <property type="match status" value="1"/>
</dbReference>
<reference evidence="7" key="1">
    <citation type="submission" date="2022-03" db="EMBL/GenBank/DDBJ databases">
        <title>A functionally conserved STORR gene fusion in Papaver species that diverged 16.8 million years ago.</title>
        <authorList>
            <person name="Catania T."/>
        </authorList>
    </citation>
    <scope>NUCLEOTIDE SEQUENCE</scope>
    <source>
        <strain evidence="7">S-191538</strain>
    </source>
</reference>
<dbReference type="InterPro" id="IPR044837">
    <property type="entry name" value="REM16-like"/>
</dbReference>
<feature type="domain" description="TF-B3" evidence="6">
    <location>
        <begin position="28"/>
        <end position="119"/>
    </location>
</feature>
<dbReference type="PANTHER" id="PTHR31391:SF4">
    <property type="entry name" value="B3 DOMAIN-CONTAINING PROTEIN OS03G0184500"/>
    <property type="match status" value="1"/>
</dbReference>
<evidence type="ECO:0000313" key="7">
    <source>
        <dbReference type="EMBL" id="MCL7043592.1"/>
    </source>
</evidence>
<comment type="caution">
    <text evidence="7">The sequence shown here is derived from an EMBL/GenBank/DDBJ whole genome shotgun (WGS) entry which is preliminary data.</text>
</comment>
<evidence type="ECO:0000256" key="1">
    <source>
        <dbReference type="ARBA" id="ARBA00004123"/>
    </source>
</evidence>
<proteinExistence type="predicted"/>
<protein>
    <recommendedName>
        <fullName evidence="6">TF-B3 domain-containing protein</fullName>
    </recommendedName>
</protein>
<evidence type="ECO:0000259" key="6">
    <source>
        <dbReference type="PROSITE" id="PS50863"/>
    </source>
</evidence>
<evidence type="ECO:0000256" key="2">
    <source>
        <dbReference type="ARBA" id="ARBA00023015"/>
    </source>
</evidence>
<evidence type="ECO:0000256" key="5">
    <source>
        <dbReference type="ARBA" id="ARBA00023242"/>
    </source>
</evidence>
<evidence type="ECO:0000256" key="4">
    <source>
        <dbReference type="ARBA" id="ARBA00023163"/>
    </source>
</evidence>
<dbReference type="GO" id="GO:0005634">
    <property type="term" value="C:nucleus"/>
    <property type="evidence" value="ECO:0007669"/>
    <property type="project" value="UniProtKB-SubCell"/>
</dbReference>
<dbReference type="GO" id="GO:0003677">
    <property type="term" value="F:DNA binding"/>
    <property type="evidence" value="ECO:0007669"/>
    <property type="project" value="UniProtKB-KW"/>
</dbReference>
<dbReference type="CDD" id="cd10017">
    <property type="entry name" value="B3_DNA"/>
    <property type="match status" value="1"/>
</dbReference>
<keyword evidence="8" id="KW-1185">Reference proteome</keyword>
<dbReference type="InterPro" id="IPR015300">
    <property type="entry name" value="DNA-bd_pseudobarrel_sf"/>
</dbReference>
<accession>A0AA41VLQ4</accession>
<dbReference type="InterPro" id="IPR003340">
    <property type="entry name" value="B3_DNA-bd"/>
</dbReference>
<comment type="subcellular location">
    <subcellularLocation>
        <location evidence="1">Nucleus</location>
    </subcellularLocation>
</comment>
<dbReference type="PROSITE" id="PS50863">
    <property type="entry name" value="B3"/>
    <property type="match status" value="1"/>
</dbReference>
<sequence length="140" mass="15949">MATEEERRMATERAEHFQLSLGDAFPSFVKPMLYSNVTRVFWLGLPKEFCKDHLPRNDAIVTLVDFRGVRFHIMYIARFCALSGGWRAFASHHNLMVGDTCVFERTGPTVLKVIIQTLQHVVSCILMIPFARGSKASFVL</sequence>